<evidence type="ECO:0000256" key="23">
    <source>
        <dbReference type="ARBA" id="ARBA00023316"/>
    </source>
</evidence>
<dbReference type="InterPro" id="IPR001460">
    <property type="entry name" value="PCN-bd_Tpept"/>
</dbReference>
<evidence type="ECO:0000313" key="32">
    <source>
        <dbReference type="EMBL" id="RUO18940.1"/>
    </source>
</evidence>
<dbReference type="PANTHER" id="PTHR32282:SF27">
    <property type="entry name" value="PENICILLIN-BINDING PROTEIN 1A"/>
    <property type="match status" value="1"/>
</dbReference>
<dbReference type="EMBL" id="PIPI01000007">
    <property type="protein sequence ID" value="RUO18940.1"/>
    <property type="molecule type" value="Genomic_DNA"/>
</dbReference>
<evidence type="ECO:0000256" key="11">
    <source>
        <dbReference type="ARBA" id="ARBA00022670"/>
    </source>
</evidence>
<dbReference type="InterPro" id="IPR023346">
    <property type="entry name" value="Lysozyme-like_dom_sf"/>
</dbReference>
<evidence type="ECO:0000256" key="20">
    <source>
        <dbReference type="ARBA" id="ARBA00023136"/>
    </source>
</evidence>
<evidence type="ECO:0000256" key="8">
    <source>
        <dbReference type="ARBA" id="ARBA00022475"/>
    </source>
</evidence>
<keyword evidence="11" id="KW-0645">Protease</keyword>
<comment type="similarity">
    <text evidence="5">In the N-terminal section; belongs to the glycosyltransferase 51 family.</text>
</comment>
<dbReference type="InterPro" id="IPR036950">
    <property type="entry name" value="PBP_transglycosylase"/>
</dbReference>
<evidence type="ECO:0000256" key="28">
    <source>
        <dbReference type="SAM" id="Phobius"/>
    </source>
</evidence>
<dbReference type="AlphaFoldDB" id="A0A432VRJ5"/>
<dbReference type="GO" id="GO:0008658">
    <property type="term" value="F:penicillin binding"/>
    <property type="evidence" value="ECO:0007669"/>
    <property type="project" value="InterPro"/>
</dbReference>
<evidence type="ECO:0000256" key="15">
    <source>
        <dbReference type="ARBA" id="ARBA00022801"/>
    </source>
</evidence>
<dbReference type="EC" id="3.4.16.4" evidence="6"/>
<dbReference type="GO" id="GO:0009002">
    <property type="term" value="F:serine-type D-Ala-D-Ala carboxypeptidase activity"/>
    <property type="evidence" value="ECO:0007669"/>
    <property type="project" value="UniProtKB-EC"/>
</dbReference>
<evidence type="ECO:0000256" key="13">
    <source>
        <dbReference type="ARBA" id="ARBA00022679"/>
    </source>
</evidence>
<dbReference type="InterPro" id="IPR001264">
    <property type="entry name" value="Glyco_trans_51"/>
</dbReference>
<organism evidence="32 33">
    <name type="scientific">Aliidiomarina haloalkalitolerans</name>
    <dbReference type="NCBI Taxonomy" id="859059"/>
    <lineage>
        <taxon>Bacteria</taxon>
        <taxon>Pseudomonadati</taxon>
        <taxon>Pseudomonadota</taxon>
        <taxon>Gammaproteobacteria</taxon>
        <taxon>Alteromonadales</taxon>
        <taxon>Idiomarinaceae</taxon>
        <taxon>Aliidiomarina</taxon>
    </lineage>
</organism>
<evidence type="ECO:0000256" key="12">
    <source>
        <dbReference type="ARBA" id="ARBA00022676"/>
    </source>
</evidence>
<reference evidence="32 33" key="1">
    <citation type="journal article" date="2011" name="Front. Microbiol.">
        <title>Genomic signatures of strain selection and enhancement in Bacillus atrophaeus var. globigii, a historical biowarfare simulant.</title>
        <authorList>
            <person name="Gibbons H.S."/>
            <person name="Broomall S.M."/>
            <person name="McNew L.A."/>
            <person name="Daligault H."/>
            <person name="Chapman C."/>
            <person name="Bruce D."/>
            <person name="Karavis M."/>
            <person name="Krepps M."/>
            <person name="McGregor P.A."/>
            <person name="Hong C."/>
            <person name="Park K.H."/>
            <person name="Akmal A."/>
            <person name="Feldman A."/>
            <person name="Lin J.S."/>
            <person name="Chang W.E."/>
            <person name="Higgs B.W."/>
            <person name="Demirev P."/>
            <person name="Lindquist J."/>
            <person name="Liem A."/>
            <person name="Fochler E."/>
            <person name="Read T.D."/>
            <person name="Tapia R."/>
            <person name="Johnson S."/>
            <person name="Bishop-Lilly K.A."/>
            <person name="Detter C."/>
            <person name="Han C."/>
            <person name="Sozhamannan S."/>
            <person name="Rosenzweig C.N."/>
            <person name="Skowronski E.W."/>
        </authorList>
    </citation>
    <scope>NUCLEOTIDE SEQUENCE [LARGE SCALE GENOMIC DNA]</scope>
    <source>
        <strain evidence="32 33">AK5</strain>
    </source>
</reference>
<dbReference type="Gene3D" id="3.40.710.10">
    <property type="entry name" value="DD-peptidase/beta-lactamase superfamily"/>
    <property type="match status" value="2"/>
</dbReference>
<feature type="domain" description="Penicillin-binding protein transpeptidase" evidence="29">
    <location>
        <begin position="457"/>
        <end position="734"/>
    </location>
</feature>
<keyword evidence="17" id="KW-0735">Signal-anchor</keyword>
<evidence type="ECO:0000256" key="25">
    <source>
        <dbReference type="ARBA" id="ARBA00044770"/>
    </source>
</evidence>
<dbReference type="Gene3D" id="1.10.3810.10">
    <property type="entry name" value="Biosynthetic peptidoglycan transglycosylase-like"/>
    <property type="match status" value="1"/>
</dbReference>
<evidence type="ECO:0000256" key="19">
    <source>
        <dbReference type="ARBA" id="ARBA00022989"/>
    </source>
</evidence>
<comment type="pathway">
    <text evidence="27">Glycan biosynthesis.</text>
</comment>
<dbReference type="Proteomes" id="UP000288212">
    <property type="component" value="Unassembled WGS sequence"/>
</dbReference>
<dbReference type="GO" id="GO:0009252">
    <property type="term" value="P:peptidoglycan biosynthetic process"/>
    <property type="evidence" value="ECO:0007669"/>
    <property type="project" value="UniProtKB-UniPathway"/>
</dbReference>
<name>A0A432VRJ5_9GAMM</name>
<dbReference type="GO" id="GO:0005886">
    <property type="term" value="C:plasma membrane"/>
    <property type="evidence" value="ECO:0007669"/>
    <property type="project" value="UniProtKB-SubCell"/>
</dbReference>
<comment type="pathway">
    <text evidence="3">Cell wall biogenesis; peptidoglycan biosynthesis.</text>
</comment>
<keyword evidence="8" id="KW-1003">Cell membrane</keyword>
<evidence type="ECO:0000259" key="31">
    <source>
        <dbReference type="Pfam" id="PF17092"/>
    </source>
</evidence>
<sequence>MRFLKYLILTLVVLTVLGVGAVAGLYWYVKDELPSVETLRDVRFQTPMQVYSADGRLISQFGEQRRIPLTLDEIPQQMIDAILATEDSRFYSHRGIDPIGVMRAFRVLVTTGEIREGASTITMQLARNFFLTRERAWMRKIKEAFIALHIEQLLTKDEILELYLNKLELGHRAFGVGAAAQVYYGRDIHELTLAEIATLAGMPQGPSILNPISNPQASVQRRRIVLLRMLDEGYINRAEYDAAFNAPVTARYHTAEIEVSAPYLAEMVRLSMIERFGVDEAYNGGYRVFTTVNSEQQLAAQRALRENLHAYDERHGYRGPERRLWGMDLQRLSTIETFGAQHPADEETLEIIRRHRGQAWPQAEIVAYLNRQPRIAQLQPAVVLAVHEQSVDVITRVGETITLPWDQLDWARAYVDAERQGRAPQTAGEILRVGDHILLRPYDDAWRLAQIPGPGSAIVALRPQDGAVEAVVGGYSFNLNQFNRATQAKRQVGSTIKPFIYAHALERNFTLATLVNDAPITQWNPGSGSAWRPRNSPEVYDGPIRLREGLARSKNVVSVRLIRELGVNETADYLANFGFMNDEIPRNESLSLGSASFTPMEMARAFAVFANGGHLVDPYFIERIEDSDGNIVFQAEPRYACVECELEAFRKEHGEDAVPDRAFRPAPQVISEQVAYLVTEALNSAVWGGGSWAHNTGWNGTGWRAQSLRNRNLAGKTGTTNDVRDAWFAGYTSGISAVTWVGFDNLEFALGRSTLNANLGRQRQPIVGSEAGGTTALPGWILFMETALQHVESNPFELPSNMVSVRIDQPTGRLTNRTDHTSMFEYFIRGTEPTEFAEQNGRGRQVFEDEEGLFR</sequence>
<dbReference type="GO" id="GO:0006508">
    <property type="term" value="P:proteolysis"/>
    <property type="evidence" value="ECO:0007669"/>
    <property type="project" value="UniProtKB-KW"/>
</dbReference>
<evidence type="ECO:0000256" key="6">
    <source>
        <dbReference type="ARBA" id="ARBA00012448"/>
    </source>
</evidence>
<evidence type="ECO:0000256" key="1">
    <source>
        <dbReference type="ARBA" id="ARBA00002624"/>
    </source>
</evidence>
<dbReference type="Pfam" id="PF00905">
    <property type="entry name" value="Transpeptidase"/>
    <property type="match status" value="1"/>
</dbReference>
<dbReference type="SUPFAM" id="SSF56601">
    <property type="entry name" value="beta-lactamase/transpeptidase-like"/>
    <property type="match status" value="1"/>
</dbReference>
<keyword evidence="15" id="KW-0378">Hydrolase</keyword>
<dbReference type="NCBIfam" id="TIGR02074">
    <property type="entry name" value="PBP_1a_fam"/>
    <property type="match status" value="1"/>
</dbReference>
<evidence type="ECO:0000256" key="27">
    <source>
        <dbReference type="ARBA" id="ARBA00060592"/>
    </source>
</evidence>
<evidence type="ECO:0000256" key="14">
    <source>
        <dbReference type="ARBA" id="ARBA00022692"/>
    </source>
</evidence>
<keyword evidence="23" id="KW-0961">Cell wall biogenesis/degradation</keyword>
<dbReference type="UniPathway" id="UPA00219"/>
<gene>
    <name evidence="32" type="ORF">CWE06_09690</name>
</gene>
<proteinExistence type="inferred from homology"/>
<feature type="domain" description="Penicillin-binding protein OB-like" evidence="31">
    <location>
        <begin position="352"/>
        <end position="452"/>
    </location>
</feature>
<keyword evidence="18" id="KW-0573">Peptidoglycan synthesis</keyword>
<dbReference type="InterPro" id="IPR031376">
    <property type="entry name" value="PCB_OB"/>
</dbReference>
<keyword evidence="13" id="KW-0808">Transferase</keyword>
<dbReference type="GO" id="GO:0008955">
    <property type="term" value="F:peptidoglycan glycosyltransferase activity"/>
    <property type="evidence" value="ECO:0007669"/>
    <property type="project" value="UniProtKB-EC"/>
</dbReference>
<protein>
    <recommendedName>
        <fullName evidence="7">Penicillin-binding protein 1A</fullName>
        <ecNumber evidence="25">2.4.99.28</ecNumber>
        <ecNumber evidence="6">3.4.16.4</ecNumber>
    </recommendedName>
</protein>
<evidence type="ECO:0000256" key="22">
    <source>
        <dbReference type="ARBA" id="ARBA00023268"/>
    </source>
</evidence>
<accession>A0A432VRJ5</accession>
<keyword evidence="21" id="KW-0046">Antibiotic resistance</keyword>
<evidence type="ECO:0000256" key="26">
    <source>
        <dbReference type="ARBA" id="ARBA00049902"/>
    </source>
</evidence>
<evidence type="ECO:0000256" key="3">
    <source>
        <dbReference type="ARBA" id="ARBA00004752"/>
    </source>
</evidence>
<dbReference type="GO" id="GO:0030288">
    <property type="term" value="C:outer membrane-bounded periplasmic space"/>
    <property type="evidence" value="ECO:0007669"/>
    <property type="project" value="TreeGrafter"/>
</dbReference>
<dbReference type="EC" id="2.4.99.28" evidence="25"/>
<comment type="catalytic activity">
    <reaction evidence="26">
        <text>[GlcNAc-(1-&gt;4)-Mur2Ac(oyl-L-Ala-gamma-D-Glu-L-Lys-D-Ala-D-Ala)](n)-di-trans,octa-cis-undecaprenyl diphosphate + beta-D-GlcNAc-(1-&gt;4)-Mur2Ac(oyl-L-Ala-gamma-D-Glu-L-Lys-D-Ala-D-Ala)-di-trans,octa-cis-undecaprenyl diphosphate = [GlcNAc-(1-&gt;4)-Mur2Ac(oyl-L-Ala-gamma-D-Glu-L-Lys-D-Ala-D-Ala)](n+1)-di-trans,octa-cis-undecaprenyl diphosphate + di-trans,octa-cis-undecaprenyl diphosphate + H(+)</text>
        <dbReference type="Rhea" id="RHEA:23708"/>
        <dbReference type="Rhea" id="RHEA-COMP:9602"/>
        <dbReference type="Rhea" id="RHEA-COMP:9603"/>
        <dbReference type="ChEBI" id="CHEBI:15378"/>
        <dbReference type="ChEBI" id="CHEBI:58405"/>
        <dbReference type="ChEBI" id="CHEBI:60033"/>
        <dbReference type="ChEBI" id="CHEBI:78435"/>
        <dbReference type="EC" id="2.4.99.28"/>
    </reaction>
</comment>
<dbReference type="InterPro" id="IPR050396">
    <property type="entry name" value="Glycosyltr_51/Transpeptidase"/>
</dbReference>
<evidence type="ECO:0000256" key="17">
    <source>
        <dbReference type="ARBA" id="ARBA00022968"/>
    </source>
</evidence>
<evidence type="ECO:0000256" key="18">
    <source>
        <dbReference type="ARBA" id="ARBA00022984"/>
    </source>
</evidence>
<comment type="function">
    <text evidence="1">Cell wall formation. Synthesis of cross-linked peptidoglycan from the lipid intermediates. The enzyme has a penicillin-insensitive transglycosylase N-terminal domain (formation of linear glycan strands) and a penicillin-sensitive transpeptidase C-terminal domain (cross-linking of the peptide subunits).</text>
</comment>
<evidence type="ECO:0000256" key="16">
    <source>
        <dbReference type="ARBA" id="ARBA00022960"/>
    </source>
</evidence>
<evidence type="ECO:0000256" key="5">
    <source>
        <dbReference type="ARBA" id="ARBA00007739"/>
    </source>
</evidence>
<comment type="similarity">
    <text evidence="4">In the C-terminal section; belongs to the transpeptidase family.</text>
</comment>
<evidence type="ECO:0000313" key="33">
    <source>
        <dbReference type="Proteomes" id="UP000288212"/>
    </source>
</evidence>
<comment type="catalytic activity">
    <reaction evidence="24">
        <text>Preferential cleavage: (Ac)2-L-Lys-D-Ala-|-D-Ala. Also transpeptidation of peptidyl-alanyl moieties that are N-acyl substituents of D-alanine.</text>
        <dbReference type="EC" id="3.4.16.4"/>
    </reaction>
</comment>
<evidence type="ECO:0000256" key="7">
    <source>
        <dbReference type="ARBA" id="ARBA00018638"/>
    </source>
</evidence>
<evidence type="ECO:0000256" key="24">
    <source>
        <dbReference type="ARBA" id="ARBA00034000"/>
    </source>
</evidence>
<evidence type="ECO:0000256" key="10">
    <source>
        <dbReference type="ARBA" id="ARBA00022645"/>
    </source>
</evidence>
<dbReference type="FunFam" id="1.10.3810.10:FF:000003">
    <property type="entry name" value="Penicillin-binding protein 1a"/>
    <property type="match status" value="1"/>
</dbReference>
<dbReference type="Pfam" id="PF00912">
    <property type="entry name" value="Transgly"/>
    <property type="match status" value="1"/>
</dbReference>
<dbReference type="GO" id="GO:0071555">
    <property type="term" value="P:cell wall organization"/>
    <property type="evidence" value="ECO:0007669"/>
    <property type="project" value="UniProtKB-KW"/>
</dbReference>
<evidence type="ECO:0000256" key="4">
    <source>
        <dbReference type="ARBA" id="ARBA00007090"/>
    </source>
</evidence>
<keyword evidence="12" id="KW-0328">Glycosyltransferase</keyword>
<dbReference type="Pfam" id="PF17092">
    <property type="entry name" value="PCB_OB"/>
    <property type="match status" value="1"/>
</dbReference>
<dbReference type="InterPro" id="IPR012338">
    <property type="entry name" value="Beta-lactam/transpept-like"/>
</dbReference>
<comment type="caution">
    <text evidence="32">The sequence shown here is derived from an EMBL/GenBank/DDBJ whole genome shotgun (WGS) entry which is preliminary data.</text>
</comment>
<dbReference type="GO" id="GO:0008360">
    <property type="term" value="P:regulation of cell shape"/>
    <property type="evidence" value="ECO:0007669"/>
    <property type="project" value="UniProtKB-KW"/>
</dbReference>
<evidence type="ECO:0000256" key="2">
    <source>
        <dbReference type="ARBA" id="ARBA00004249"/>
    </source>
</evidence>
<dbReference type="RefSeq" id="WP_126793723.1">
    <property type="nucleotide sequence ID" value="NZ_PIPI01000007.1"/>
</dbReference>
<feature type="domain" description="Glycosyl transferase family 51" evidence="30">
    <location>
        <begin position="55"/>
        <end position="229"/>
    </location>
</feature>
<dbReference type="SUPFAM" id="SSF53955">
    <property type="entry name" value="Lysozyme-like"/>
    <property type="match status" value="1"/>
</dbReference>
<feature type="transmembrane region" description="Helical" evidence="28">
    <location>
        <begin position="7"/>
        <end position="29"/>
    </location>
</feature>
<evidence type="ECO:0000256" key="21">
    <source>
        <dbReference type="ARBA" id="ARBA00023251"/>
    </source>
</evidence>
<keyword evidence="19 28" id="KW-1133">Transmembrane helix</keyword>
<keyword evidence="22" id="KW-0511">Multifunctional enzyme</keyword>
<keyword evidence="9" id="KW-0997">Cell inner membrane</keyword>
<keyword evidence="33" id="KW-1185">Reference proteome</keyword>
<keyword evidence="10" id="KW-0121">Carboxypeptidase</keyword>
<keyword evidence="16" id="KW-0133">Cell shape</keyword>
<evidence type="ECO:0000256" key="9">
    <source>
        <dbReference type="ARBA" id="ARBA00022519"/>
    </source>
</evidence>
<evidence type="ECO:0000259" key="29">
    <source>
        <dbReference type="Pfam" id="PF00905"/>
    </source>
</evidence>
<keyword evidence="20 28" id="KW-0472">Membrane</keyword>
<evidence type="ECO:0000259" key="30">
    <source>
        <dbReference type="Pfam" id="PF00912"/>
    </source>
</evidence>
<dbReference type="GO" id="GO:0046677">
    <property type="term" value="P:response to antibiotic"/>
    <property type="evidence" value="ECO:0007669"/>
    <property type="project" value="UniProtKB-KW"/>
</dbReference>
<dbReference type="OrthoDB" id="9766909at2"/>
<keyword evidence="14 28" id="KW-0812">Transmembrane</keyword>
<comment type="subcellular location">
    <subcellularLocation>
        <location evidence="2">Cell inner membrane</location>
        <topology evidence="2">Single-pass type II membrane protein</topology>
    </subcellularLocation>
</comment>
<dbReference type="PANTHER" id="PTHR32282">
    <property type="entry name" value="BINDING PROTEIN TRANSPEPTIDASE, PUTATIVE-RELATED"/>
    <property type="match status" value="1"/>
</dbReference>